<reference evidence="1" key="1">
    <citation type="submission" date="2020-11" db="EMBL/GenBank/DDBJ databases">
        <authorList>
            <person name="Davenport K.M."/>
            <person name="Bickhart D.M."/>
            <person name="Smith T.P.L."/>
            <person name="Murdoch B.M."/>
            <person name="Rosen B.D."/>
        </authorList>
    </citation>
    <scope>NUCLEOTIDE SEQUENCE [LARGE SCALE GENOMIC DNA]</scope>
    <source>
        <strain evidence="1">OAR_USU_Benz2616</strain>
    </source>
</reference>
<organism evidence="1">
    <name type="scientific">Ovis aries</name>
    <name type="common">Sheep</name>
    <dbReference type="NCBI Taxonomy" id="9940"/>
    <lineage>
        <taxon>Eukaryota</taxon>
        <taxon>Metazoa</taxon>
        <taxon>Chordata</taxon>
        <taxon>Craniata</taxon>
        <taxon>Vertebrata</taxon>
        <taxon>Euteleostomi</taxon>
        <taxon>Mammalia</taxon>
        <taxon>Eutheria</taxon>
        <taxon>Laurasiatheria</taxon>
        <taxon>Artiodactyla</taxon>
        <taxon>Ruminantia</taxon>
        <taxon>Pecora</taxon>
        <taxon>Bovidae</taxon>
        <taxon>Caprinae</taxon>
        <taxon>Ovis</taxon>
    </lineage>
</organism>
<name>A0AC11EJZ4_SHEEP</name>
<evidence type="ECO:0000313" key="1">
    <source>
        <dbReference type="Ensembl" id="ENSOARP00020059472.1"/>
    </source>
</evidence>
<proteinExistence type="predicted"/>
<dbReference type="Ensembl" id="ENSOART00020027684.2">
    <property type="protein sequence ID" value="ENSOARP00020059472.1"/>
    <property type="gene ID" value="ENSOARG00020007756.2"/>
</dbReference>
<reference evidence="1" key="2">
    <citation type="submission" date="2025-08" db="UniProtKB">
        <authorList>
            <consortium name="Ensembl"/>
        </authorList>
    </citation>
    <scope>IDENTIFICATION</scope>
</reference>
<gene>
    <name evidence="1" type="primary">DIS3L</name>
</gene>
<sequence length="1084" mass="123944">MVKVNISVTARLTSSETQAGWKSHLCPSLHWSIFSSQFSLPGPGRLLSTFASLKQNRLEMPGHKQVVNMFICGAPLEYGKLLSGDVTHYMVPDWKVVQDYLEILEFPELKGIVFMQTACQAVQHQRGRRQYNKLRNLLKDARHDCVLFANEFQQSCYLPRERGESMEKWQSRSIYNAAAWYYHHCQDRMPIVMVTEDEEAIQQYGSETEGVFVISFKNYLDNFWPDLKAARELCESILQSRRERENESQESHGKEYPEHVPLEVLEAGIKSGRYVQGTLNVNKHRAQIEAFVRLQGASSKDSDLVSDVLIHGMKARNRSIHGDVVVVELLPKSEWKGRTTALGENDGDDKALGESPSEPMPTGRVVGILQKNWRDYVVTFPSIEEVQSQGKNAQKILVTPWDYRIPKIRISTQQAEALQDFRVVVRIDSWESTSMYPNGHFVRVLGRIGDLEGEIATILVENNISVVPFSEAQMCEMPVNTPENPWKVNSQEERERKDLRKTHLVFSIDPSGCEDVDDTLSVRALDNGNLELGVHIADVTYFVAPHSYVDIEARTRATTYYLADRRYDMLPAILSADVCSLLGGVDRYAVSVMWELDKTSYEIKKVWYGRTIIRSAYKLFYEAAQDLLDGNFSVVKDIPEFKDLDEKSRQAKLEELVWAIRKLTDIARHIRAKRDRCGALELEGVEVRIQLDEKKNIHDLIPKQPLEVHETVAECMILANHWVAKKIWESFPHQALLRRHPPPHQEFFSELRECAKAKGFFIDTRSNKALADSLDNANDPNDPIVNKLLRSMATQAMSNALYFSTGSCAEEEFHHYGLALDKYTHFTSPIRRYSDIIVHRLLMAAISEDKKMEIKENLFSNKDLEELCRHINNRNRAAQHSQKQSTELFQCMYFKDKDPETEERCISDGVIYSIRTNGVLVFIPRFGIKGAAYLRNKDGLVVSCGPDGHSEWKPGSLQRFQNKITSTTTEGESVTFHLFDHVTVRISVQTSRCHSDTIRLEIISNKPHMTPDTELFQQSSLLLKSDLVKEVTRSVEEAQLAQEVAVNITEDCQKYCQTKGRSLYTLLEEIRDLALLDVSDSYSI</sequence>
<protein>
    <submittedName>
        <fullName evidence="1">DIS3 like exosome 3'-5' exoribonuclease</fullName>
    </submittedName>
</protein>
<reference evidence="1" key="3">
    <citation type="submission" date="2025-09" db="UniProtKB">
        <authorList>
            <consortium name="Ensembl"/>
        </authorList>
    </citation>
    <scope>IDENTIFICATION</scope>
</reference>
<accession>A0AC11EJZ4</accession>